<dbReference type="EMBL" id="VOOS01000001">
    <property type="protein sequence ID" value="TXB67257.1"/>
    <property type="molecule type" value="Genomic_DNA"/>
</dbReference>
<name>A0A5C6RYX2_9FLAO</name>
<comment type="caution">
    <text evidence="2">The sequence shown here is derived from an EMBL/GenBank/DDBJ whole genome shotgun (WGS) entry which is preliminary data.</text>
</comment>
<keyword evidence="3" id="KW-1185">Reference proteome</keyword>
<dbReference type="Proteomes" id="UP000321721">
    <property type="component" value="Unassembled WGS sequence"/>
</dbReference>
<proteinExistence type="predicted"/>
<dbReference type="Pfam" id="PF12728">
    <property type="entry name" value="HTH_17"/>
    <property type="match status" value="1"/>
</dbReference>
<dbReference type="InterPro" id="IPR041657">
    <property type="entry name" value="HTH_17"/>
</dbReference>
<organism evidence="2 3">
    <name type="scientific">Vicingus serpentipes</name>
    <dbReference type="NCBI Taxonomy" id="1926625"/>
    <lineage>
        <taxon>Bacteria</taxon>
        <taxon>Pseudomonadati</taxon>
        <taxon>Bacteroidota</taxon>
        <taxon>Flavobacteriia</taxon>
        <taxon>Flavobacteriales</taxon>
        <taxon>Vicingaceae</taxon>
        <taxon>Vicingus</taxon>
    </lineage>
</organism>
<sequence>MGNNANDINILPILIQMLLNGVEENHLDEYICKWILDEKSKKAFFTSLPDKLLTLCSQIKRKELENKVKLQHTIKNVSKKLYKVKEAAKLLNLSEPKLREMIADGTINTVNPSKSPRGTKICSSEIERLMQ</sequence>
<protein>
    <submittedName>
        <fullName evidence="2">Helix-turn-helix domain-containing protein</fullName>
    </submittedName>
</protein>
<dbReference type="AlphaFoldDB" id="A0A5C6RYX2"/>
<feature type="domain" description="Helix-turn-helix" evidence="1">
    <location>
        <begin position="81"/>
        <end position="131"/>
    </location>
</feature>
<dbReference type="RefSeq" id="WP_147098630.1">
    <property type="nucleotide sequence ID" value="NZ_VOOS01000001.1"/>
</dbReference>
<gene>
    <name evidence="2" type="ORF">FRY74_03465</name>
</gene>
<evidence type="ECO:0000313" key="2">
    <source>
        <dbReference type="EMBL" id="TXB67257.1"/>
    </source>
</evidence>
<evidence type="ECO:0000259" key="1">
    <source>
        <dbReference type="Pfam" id="PF12728"/>
    </source>
</evidence>
<evidence type="ECO:0000313" key="3">
    <source>
        <dbReference type="Proteomes" id="UP000321721"/>
    </source>
</evidence>
<reference evidence="2 3" key="1">
    <citation type="submission" date="2019-08" db="EMBL/GenBank/DDBJ databases">
        <title>Genome of Vicingus serpentipes NCIMB 15042.</title>
        <authorList>
            <person name="Bowman J.P."/>
        </authorList>
    </citation>
    <scope>NUCLEOTIDE SEQUENCE [LARGE SCALE GENOMIC DNA]</scope>
    <source>
        <strain evidence="2 3">NCIMB 15042</strain>
    </source>
</reference>
<accession>A0A5C6RYX2</accession>